<dbReference type="PANTHER" id="PTHR46954:SF1">
    <property type="entry name" value="C2H2-TYPE DOMAIN-CONTAINING PROTEIN"/>
    <property type="match status" value="1"/>
</dbReference>
<proteinExistence type="predicted"/>
<sequence>MIELSNPNPQKQQLLEKANTIWKEKECAQKKVAEYTAMLDISTDNSMKKQLVNQINSKKQVILQQNKRLTYLKQHAATQGRLQEQKWLLLEENIVEKYDSPGRPFHALKNPELYDQLHTCIEFENYQQYLLKSCFQTYLLPHYPNFIQAKRHHHLALIWNVTVSRNKMSSHKDSHYCLISVKGVNQFAETFPKHSIIILQDDKAKVPLDFQESFLDSSNIHRTVVILLVDGGPDENPRHLKNIKQYCKYFHDADLDYMTIHIHAPGQFAYNPVKKSMASLSRKLAGITLPHDKYGSHLQNGKLIDDNLA</sequence>
<evidence type="ECO:0000313" key="1">
    <source>
        <dbReference type="EMBL" id="GES86281.1"/>
    </source>
</evidence>
<evidence type="ECO:0000313" key="2">
    <source>
        <dbReference type="Proteomes" id="UP000615446"/>
    </source>
</evidence>
<dbReference type="EMBL" id="BLAL01000160">
    <property type="protein sequence ID" value="GES86281.1"/>
    <property type="molecule type" value="Genomic_DNA"/>
</dbReference>
<dbReference type="AlphaFoldDB" id="A0A8H3LI38"/>
<reference evidence="1" key="1">
    <citation type="submission" date="2019-10" db="EMBL/GenBank/DDBJ databases">
        <title>Conservation and host-specific expression of non-tandemly repeated heterogenous ribosome RNA gene in arbuscular mycorrhizal fungi.</title>
        <authorList>
            <person name="Maeda T."/>
            <person name="Kobayashi Y."/>
            <person name="Nakagawa T."/>
            <person name="Ezawa T."/>
            <person name="Yamaguchi K."/>
            <person name="Bino T."/>
            <person name="Nishimoto Y."/>
            <person name="Shigenobu S."/>
            <person name="Kawaguchi M."/>
        </authorList>
    </citation>
    <scope>NUCLEOTIDE SEQUENCE</scope>
    <source>
        <strain evidence="1">HR1</strain>
    </source>
</reference>
<name>A0A8H3LI38_9GLOM</name>
<dbReference type="Proteomes" id="UP000615446">
    <property type="component" value="Unassembled WGS sequence"/>
</dbReference>
<dbReference type="PANTHER" id="PTHR46954">
    <property type="entry name" value="C2H2-TYPE DOMAIN-CONTAINING PROTEIN"/>
    <property type="match status" value="1"/>
</dbReference>
<organism evidence="1 2">
    <name type="scientific">Rhizophagus clarus</name>
    <dbReference type="NCBI Taxonomy" id="94130"/>
    <lineage>
        <taxon>Eukaryota</taxon>
        <taxon>Fungi</taxon>
        <taxon>Fungi incertae sedis</taxon>
        <taxon>Mucoromycota</taxon>
        <taxon>Glomeromycotina</taxon>
        <taxon>Glomeromycetes</taxon>
        <taxon>Glomerales</taxon>
        <taxon>Glomeraceae</taxon>
        <taxon>Rhizophagus</taxon>
    </lineage>
</organism>
<comment type="caution">
    <text evidence="1">The sequence shown here is derived from an EMBL/GenBank/DDBJ whole genome shotgun (WGS) entry which is preliminary data.</text>
</comment>
<protein>
    <submittedName>
        <fullName evidence="1">Uncharacterized protein</fullName>
    </submittedName>
</protein>
<accession>A0A8H3LI38</accession>
<dbReference type="OrthoDB" id="10065089at2759"/>
<gene>
    <name evidence="1" type="ORF">RCL2_001334500</name>
</gene>